<evidence type="ECO:0000313" key="3">
    <source>
        <dbReference type="EMBL" id="GAO18772.1"/>
    </source>
</evidence>
<evidence type="ECO:0008006" key="5">
    <source>
        <dbReference type="Google" id="ProtNLM"/>
    </source>
</evidence>
<feature type="transmembrane region" description="Helical" evidence="2">
    <location>
        <begin position="93"/>
        <end position="112"/>
    </location>
</feature>
<accession>A0A1B5L5M5</accession>
<dbReference type="Proteomes" id="UP000054053">
    <property type="component" value="Unassembled WGS sequence"/>
</dbReference>
<feature type="transmembrane region" description="Helical" evidence="2">
    <location>
        <begin position="230"/>
        <end position="252"/>
    </location>
</feature>
<feature type="region of interest" description="Disordered" evidence="1">
    <location>
        <begin position="372"/>
        <end position="437"/>
    </location>
</feature>
<evidence type="ECO:0000256" key="1">
    <source>
        <dbReference type="SAM" id="MobiDB-lite"/>
    </source>
</evidence>
<name>A0A1B5L5M5_USTVR</name>
<feature type="compositionally biased region" description="Low complexity" evidence="1">
    <location>
        <begin position="372"/>
        <end position="383"/>
    </location>
</feature>
<organism evidence="3 4">
    <name type="scientific">Ustilaginoidea virens</name>
    <name type="common">Rice false smut fungus</name>
    <name type="synonym">Villosiclava virens</name>
    <dbReference type="NCBI Taxonomy" id="1159556"/>
    <lineage>
        <taxon>Eukaryota</taxon>
        <taxon>Fungi</taxon>
        <taxon>Dikarya</taxon>
        <taxon>Ascomycota</taxon>
        <taxon>Pezizomycotina</taxon>
        <taxon>Sordariomycetes</taxon>
        <taxon>Hypocreomycetidae</taxon>
        <taxon>Hypocreales</taxon>
        <taxon>Clavicipitaceae</taxon>
        <taxon>Ustilaginoidea</taxon>
    </lineage>
</organism>
<dbReference type="PANTHER" id="PTHR42058">
    <property type="entry name" value="G_PROTEIN_RECEP_F2_4 DOMAIN-CONTAINING PROTEIN"/>
    <property type="match status" value="1"/>
</dbReference>
<keyword evidence="2" id="KW-0812">Transmembrane</keyword>
<feature type="transmembrane region" description="Helical" evidence="2">
    <location>
        <begin position="59"/>
        <end position="81"/>
    </location>
</feature>
<evidence type="ECO:0000256" key="2">
    <source>
        <dbReference type="SAM" id="Phobius"/>
    </source>
</evidence>
<gene>
    <name evidence="3" type="ORF">UVI_02052620</name>
</gene>
<feature type="transmembrane region" description="Helical" evidence="2">
    <location>
        <begin position="159"/>
        <end position="184"/>
    </location>
</feature>
<dbReference type="EMBL" id="BBTG02000040">
    <property type="protein sequence ID" value="GAO18772.1"/>
    <property type="molecule type" value="Genomic_DNA"/>
</dbReference>
<dbReference type="AlphaFoldDB" id="A0A1B5L5M5"/>
<reference evidence="4" key="1">
    <citation type="journal article" date="2016" name="Genome Announc.">
        <title>Genome sequence of Ustilaginoidea virens IPU010, a rice pathogenic fungus causing false smut.</title>
        <authorList>
            <person name="Kumagai T."/>
            <person name="Ishii T."/>
            <person name="Terai G."/>
            <person name="Umemura M."/>
            <person name="Machida M."/>
            <person name="Asai K."/>
        </authorList>
    </citation>
    <scope>NUCLEOTIDE SEQUENCE [LARGE SCALE GENOMIC DNA]</scope>
    <source>
        <strain evidence="4">IPU010</strain>
    </source>
</reference>
<comment type="caution">
    <text evidence="3">The sequence shown here is derived from an EMBL/GenBank/DDBJ whole genome shotgun (WGS) entry which is preliminary data.</text>
</comment>
<feature type="compositionally biased region" description="Low complexity" evidence="1">
    <location>
        <begin position="399"/>
        <end position="410"/>
    </location>
</feature>
<feature type="transmembrane region" description="Helical" evidence="2">
    <location>
        <begin position="301"/>
        <end position="326"/>
    </location>
</feature>
<dbReference type="InterPro" id="IPR053247">
    <property type="entry name" value="GPCR_GPR1/git3-like"/>
</dbReference>
<protein>
    <recommendedName>
        <fullName evidence="5">G-protein coupled receptors family 2 profile 2 domain-containing protein</fullName>
    </recommendedName>
</protein>
<sequence>MVNLTGVNLCPPPFADSNLFSHSKGYVDGRLCQTITEDLKCCLPCPLTRWVYPDSFDTLTLAANWVATVGLISCIYLLASWVVLPVEKTCRHYLSVCMTLSILLISICWQVLVGRSFMFFAHAAGWGIPLIDLCLSLVFSGVSFRFGPTCHINHKNSLAVFWIPLSIFAGATVIITFATFGYCVKVYILSLKDTSASTEASSLPTYTNSLRTVTPRQAYRRVKRVIALQWRGIAIVLIIICDVIFFTFIFVFQDNLVQAVKSDPKLTEKWVMCLIGSAGDKNACLEYVGHVVVNEATVSSVLFLLALNGLFASFLLGRLSMAVTWVELFKSLLMGGAKQKEFASVDARQDLKNDPWHSRSYEMISKDSGAAVKSTSPVKSPSPCRYTPDYSRQTSPYHAPASSFSSPRSPQQTPGIWQGTPAGPDCEKMNPLGMNKI</sequence>
<proteinExistence type="predicted"/>
<keyword evidence="2" id="KW-1133">Transmembrane helix</keyword>
<evidence type="ECO:0000313" key="4">
    <source>
        <dbReference type="Proteomes" id="UP000054053"/>
    </source>
</evidence>
<feature type="transmembrane region" description="Helical" evidence="2">
    <location>
        <begin position="119"/>
        <end position="139"/>
    </location>
</feature>
<keyword evidence="2" id="KW-0472">Membrane</keyword>
<dbReference type="PANTHER" id="PTHR42058:SF1">
    <property type="entry name" value="G-PROTEIN COUPLED RECEPTORS FAMILY 2 PROFILE 2 DOMAIN-CONTAINING PROTEIN"/>
    <property type="match status" value="1"/>
</dbReference>